<dbReference type="RefSeq" id="WP_011041353.1">
    <property type="nucleotide sequence ID" value="NC_003910.7"/>
</dbReference>
<dbReference type="STRING" id="167879.CPS_0492"/>
<organism evidence="1 2">
    <name type="scientific">Colwellia psychrerythraea (strain 34H / ATCC BAA-681)</name>
    <name type="common">Vibrio psychroerythus</name>
    <dbReference type="NCBI Taxonomy" id="167879"/>
    <lineage>
        <taxon>Bacteria</taxon>
        <taxon>Pseudomonadati</taxon>
        <taxon>Pseudomonadota</taxon>
        <taxon>Gammaproteobacteria</taxon>
        <taxon>Alteromonadales</taxon>
        <taxon>Colwelliaceae</taxon>
        <taxon>Colwellia</taxon>
    </lineage>
</organism>
<name>Q489L4_COLP3</name>
<proteinExistence type="predicted"/>
<dbReference type="HOGENOM" id="CLU_1747445_0_0_6"/>
<evidence type="ECO:0000313" key="2">
    <source>
        <dbReference type="Proteomes" id="UP000000547"/>
    </source>
</evidence>
<reference evidence="1" key="1">
    <citation type="journal article" date="2005" name="Proc. Natl. Acad. Sci. U.S.A.">
        <title>The psychrophilic lifestyle as revealed by the genome sequence of Colwellia psychrerythraea 34H through genomic and proteomic analyses.</title>
        <authorList>
            <person name="Methe B.A."/>
            <person name="Nelson K.E."/>
            <person name="Deming J.W."/>
            <person name="Momen B."/>
            <person name="Melamud E."/>
            <person name="Zhang X."/>
            <person name="Moult J."/>
            <person name="Madupu R."/>
            <person name="Nelson W.C."/>
            <person name="Dodson R.J."/>
            <person name="Brinkac L.M."/>
            <person name="Daugherty S.C."/>
            <person name="Durkin A.S."/>
            <person name="DeBoy R.T."/>
            <person name="Kolonay J.F."/>
            <person name="Sullivan S.A."/>
            <person name="Zhou L."/>
            <person name="Davidsen T.M."/>
            <person name="Wu M."/>
            <person name="Huston A.L."/>
            <person name="Lewis M."/>
            <person name="Weaver B."/>
            <person name="Weidman J.F."/>
            <person name="Khouri H."/>
            <person name="Utterback T.R."/>
            <person name="Feldblyum T.V."/>
            <person name="Fraser C.M."/>
        </authorList>
    </citation>
    <scope>NUCLEOTIDE SEQUENCE [LARGE SCALE GENOMIC DNA]</scope>
    <source>
        <strain evidence="1">34H</strain>
    </source>
</reference>
<dbReference type="EMBL" id="CP000083">
    <property type="protein sequence ID" value="AAZ27323.1"/>
    <property type="molecule type" value="Genomic_DNA"/>
</dbReference>
<gene>
    <name evidence="1" type="ordered locus">CPS_0492</name>
</gene>
<dbReference type="Proteomes" id="UP000000547">
    <property type="component" value="Chromosome"/>
</dbReference>
<sequence length="161" mass="18122">MDGIDSRTIEILDNNYEQGELYNELIICSNALINTKHIFTSEDGWHPLVIRKGKIPRVWLSIKHLVSVGSKKEQHYLDLIVDSKLKHPDLSLIASVHGFQIKLGEDIIVESGNHKGNILEVYKLDFRPLGLNIHGDHSHLSIGNNNMSNNTSKNSNSMFGI</sequence>
<protein>
    <submittedName>
        <fullName evidence="1">Uncharacterized protein</fullName>
    </submittedName>
</protein>
<evidence type="ECO:0000313" key="1">
    <source>
        <dbReference type="EMBL" id="AAZ27323.1"/>
    </source>
</evidence>
<dbReference type="AlphaFoldDB" id="Q489L4"/>
<dbReference type="KEGG" id="cps:CPS_0492"/>
<accession>Q489L4</accession>